<proteinExistence type="predicted"/>
<feature type="domain" description="Laminin EGF-like" evidence="12">
    <location>
        <begin position="622"/>
        <end position="674"/>
    </location>
</feature>
<dbReference type="GO" id="GO:0009888">
    <property type="term" value="P:tissue development"/>
    <property type="evidence" value="ECO:0007669"/>
    <property type="project" value="TreeGrafter"/>
</dbReference>
<dbReference type="InterPro" id="IPR013320">
    <property type="entry name" value="ConA-like_dom_sf"/>
</dbReference>
<feature type="disulfide bond" evidence="10">
    <location>
        <begin position="987"/>
        <end position="999"/>
    </location>
</feature>
<feature type="domain" description="Fibronectin type-III" evidence="13">
    <location>
        <begin position="1229"/>
        <end position="1351"/>
    </location>
</feature>
<evidence type="ECO:0000256" key="10">
    <source>
        <dbReference type="PROSITE-ProRule" id="PRU00460"/>
    </source>
</evidence>
<feature type="disulfide bond" evidence="10">
    <location>
        <begin position="800"/>
        <end position="809"/>
    </location>
</feature>
<reference evidence="16" key="1">
    <citation type="journal article" date="2004" name="Nature">
        <title>Genome duplication in the teleost fish Tetraodon nigroviridis reveals the early vertebrate proto-karyotype.</title>
        <authorList>
            <person name="Jaillon O."/>
            <person name="Aury J.-M."/>
            <person name="Brunet F."/>
            <person name="Petit J.-L."/>
            <person name="Stange-Thomann N."/>
            <person name="Mauceli E."/>
            <person name="Bouneau L."/>
            <person name="Fischer C."/>
            <person name="Ozouf-Costaz C."/>
            <person name="Bernot A."/>
            <person name="Nicaud S."/>
            <person name="Jaffe D."/>
            <person name="Fisher S."/>
            <person name="Lutfalla G."/>
            <person name="Dossat C."/>
            <person name="Segurens B."/>
            <person name="Dasilva C."/>
            <person name="Salanoubat M."/>
            <person name="Levy M."/>
            <person name="Boudet N."/>
            <person name="Castellano S."/>
            <person name="Anthouard V."/>
            <person name="Jubin C."/>
            <person name="Castelli V."/>
            <person name="Katinka M."/>
            <person name="Vacherie B."/>
            <person name="Biemont C."/>
            <person name="Skalli Z."/>
            <person name="Cattolico L."/>
            <person name="Poulain J."/>
            <person name="De Berardinis V."/>
            <person name="Cruaud C."/>
            <person name="Duprat S."/>
            <person name="Brottier P."/>
            <person name="Coutanceau J.-P."/>
            <person name="Gouzy J."/>
            <person name="Parra G."/>
            <person name="Lardier G."/>
            <person name="Chapple C."/>
            <person name="McKernan K.J."/>
            <person name="McEwan P."/>
            <person name="Bosak S."/>
            <person name="Kellis M."/>
            <person name="Volff J.-N."/>
            <person name="Guigo R."/>
            <person name="Zody M.C."/>
            <person name="Mesirov J."/>
            <person name="Lindblad-Toh K."/>
            <person name="Birren B."/>
            <person name="Nusbaum C."/>
            <person name="Kahn D."/>
            <person name="Robinson-Rechavi M."/>
            <person name="Laudet V."/>
            <person name="Schachter V."/>
            <person name="Quetier F."/>
            <person name="Saurin W."/>
            <person name="Scarpelli C."/>
            <person name="Wincker P."/>
            <person name="Lander E.S."/>
            <person name="Weissenbach J."/>
            <person name="Roest Crollius H."/>
        </authorList>
    </citation>
    <scope>NUCLEOTIDE SEQUENCE [LARGE SCALE GENOMIC DNA]</scope>
</reference>
<feature type="domain" description="Laminin EGF-like" evidence="12">
    <location>
        <begin position="830"/>
        <end position="885"/>
    </location>
</feature>
<keyword evidence="8" id="KW-0966">Cell projection</keyword>
<dbReference type="Gene3D" id="2.60.120.200">
    <property type="match status" value="1"/>
</dbReference>
<dbReference type="HOGENOM" id="CLU_260947_0_0_1"/>
<dbReference type="SMART" id="SM00560">
    <property type="entry name" value="LamGL"/>
    <property type="match status" value="1"/>
</dbReference>
<dbReference type="InterPro" id="IPR050440">
    <property type="entry name" value="Laminin/Netrin_ECM"/>
</dbReference>
<dbReference type="Pfam" id="PF00041">
    <property type="entry name" value="fn3"/>
    <property type="match status" value="2"/>
</dbReference>
<comment type="subcellular location">
    <subcellularLocation>
        <location evidence="1">Cell projection</location>
    </subcellularLocation>
    <subcellularLocation>
        <location evidence="2">Secreted</location>
    </subcellularLocation>
</comment>
<feature type="domain" description="Fibronectin type-III" evidence="13">
    <location>
        <begin position="1136"/>
        <end position="1228"/>
    </location>
</feature>
<evidence type="ECO:0000256" key="1">
    <source>
        <dbReference type="ARBA" id="ARBA00004316"/>
    </source>
</evidence>
<accession>H3DK16</accession>
<evidence type="ECO:0000256" key="5">
    <source>
        <dbReference type="ARBA" id="ARBA00022737"/>
    </source>
</evidence>
<feature type="domain" description="Laminin EGF-like" evidence="12">
    <location>
        <begin position="675"/>
        <end position="728"/>
    </location>
</feature>
<keyword evidence="6 10" id="KW-1015">Disulfide bond</keyword>
<feature type="domain" description="Laminin EGF-like" evidence="12">
    <location>
        <begin position="729"/>
        <end position="777"/>
    </location>
</feature>
<evidence type="ECO:0000259" key="14">
    <source>
        <dbReference type="PROSITE" id="PS51117"/>
    </source>
</evidence>
<feature type="domain" description="Laminin EGF-like" evidence="12">
    <location>
        <begin position="987"/>
        <end position="1037"/>
    </location>
</feature>
<dbReference type="Pfam" id="PF13385">
    <property type="entry name" value="Laminin_G_3"/>
    <property type="match status" value="1"/>
</dbReference>
<feature type="region of interest" description="Disordered" evidence="11">
    <location>
        <begin position="78"/>
        <end position="109"/>
    </location>
</feature>
<dbReference type="STRING" id="99883.ENSTNIP00000020862"/>
<dbReference type="Pfam" id="PF00053">
    <property type="entry name" value="EGF_laminin"/>
    <property type="match status" value="10"/>
</dbReference>
<dbReference type="Proteomes" id="UP000007303">
    <property type="component" value="Unassembled WGS sequence"/>
</dbReference>
<feature type="domain" description="Laminin EGF-like" evidence="12">
    <location>
        <begin position="778"/>
        <end position="829"/>
    </location>
</feature>
<keyword evidence="16" id="KW-1185">Reference proteome</keyword>
<dbReference type="InterPro" id="IPR013783">
    <property type="entry name" value="Ig-like_fold"/>
</dbReference>
<dbReference type="Gene3D" id="2.60.120.260">
    <property type="entry name" value="Galactose-binding domain-like"/>
    <property type="match status" value="1"/>
</dbReference>
<dbReference type="GeneTree" id="ENSGT00940000158456"/>
<dbReference type="SMART" id="SM00136">
    <property type="entry name" value="LamNT"/>
    <property type="match status" value="1"/>
</dbReference>
<dbReference type="PROSITE" id="PS01248">
    <property type="entry name" value="EGF_LAM_1"/>
    <property type="match status" value="2"/>
</dbReference>
<dbReference type="FunFam" id="2.10.25.10:FF:000011">
    <property type="entry name" value="Cadherin EGF LAG seven-pass G-type receptor"/>
    <property type="match status" value="1"/>
</dbReference>
<sequence length="1462" mass="158627">SSSQGNFPQMENIAAYKPISASPSRSTCGLPERSSYCQSAYSHSELGKCYQAFCVQDCPYRSSTPPFAPLLLRSHRSNCVTEDPNDTRPGTQTENASGSGSDPSGCLVSPPSQKLGVMGSLTLAVWIKPKSSGEMMVLEKSTAEKLLFSVTVSDQALTLRYGQNRLAVSFRTEGRLPLDSWTHLVLQVHDRHVSLFLDGLEEDGTPFDTQVLSTRMSDRSEDGAAMWVGLSSNGSNQFIGWMRDFRFYPATLSNREIMEVYSGVLPKLHAQSECRCPQTHPRVHPLIERYCISNGVEDTTNDRVLRLNLNAHPLSYMNDQDMGTSWISKIMSPQELDEGVTITLDLANGQYQVFHVIVQFGGLLPETVLIQRRKLDLADLDSDARSEQPWLDWQYMARNCSVFEMQNNGPLLKPDSVNCMQLPKDVPFSGGNITFSLLTPEPNPRPGYNDFYNNPALQKMVHATWVRIHLSGQYHTRETTVSLRHRYYAIKEITISGRCECHGHANHCDTSGTAYRCLCAPESHTEGDNCQRCAALYNDKPFRSGDQLQPMNCRPCQCHGHALSCHYDVTADDQPDEHYRGGGGICDNCSNNTTGKNCELCIRGFFRLVGSDPTSPNVCQPCKCNIAGTVNGSVICAQVGGQCQCKVAVTGRQCENCLPGWYGLKASESNGCVRCNCSEVGAINTSAGAPSCDQKTGQCQCKAQVTGLSCDRCEFGYWNLSHPDGCIPCDCDPLGSLSPFCEPEGGQCECKAGVGGRRCDSCGTGSYGLKLEGSCSSCNCSNEGALPGTNCDPHSGQCVCKEHVEGHSCDTCHRGYHTLERRNSLGCLPCVCDIYGTVPGGVCDEWTGQCPCREGVEGSQCTNCAPNYYNRSGNSREERFWSCVPCVCDPKGTVPWSVCDTTTGQCVCIPTHHGQDCSGCRTGFYLSPDLNVCVECLCHPMGASQRGCDSQTGQCVCVHPSVGGQHCDQCHDMFYGFNPGLGRCQPCTCDLMGSVNGSCHPDSGVCSCKLLVAGDKCDQCQTGASHFDPGNHLGCSKAPSQQPAPLGFAVSSSAIKLSWHPPDSPNSNRLSYTLIRDGQSVHYIQSSYPFSPESFEDSGLFPYTNYSYRLITANVAGETTSTFALFQTLAAPPDADQLHLMLVGHTRPTSASFNWSSPPSDKGPVERFILSTSESFSGAQPVSHFSGLSTQAVATGLKPFTQYSVVLEACSSGGCTSTPPLSFLTASAPPQNQPPPTVSALGPHSLQASWEPPRQPNGLIRRYEVFLRGPIKSQNLSVLPDERRVFFSSDWLEAGVSLEDQPTNKSAFLPPQNSTIVTGLQAFSTYQMRVVSINEAGSATSAWTTARTMEGVPEWIAPPEVSALSSTSLRVEWNSSEGHGVVARGQVVEYQVSLLTEQTNNPHAPPLISQVVHRMKPSAQSVYVVEGLKPYNMYNFTVTVCTKTGCITSLPGAGRTLPAGKN</sequence>
<feature type="compositionally biased region" description="Polar residues" evidence="11">
    <location>
        <begin position="88"/>
        <end position="102"/>
    </location>
</feature>
<feature type="disulfide bond" evidence="10">
    <location>
        <begin position="852"/>
        <end position="861"/>
    </location>
</feature>
<dbReference type="FunFam" id="2.10.25.10:FF:000090">
    <property type="entry name" value="laminin subunit alpha"/>
    <property type="match status" value="4"/>
</dbReference>
<reference evidence="15" key="3">
    <citation type="submission" date="2025-09" db="UniProtKB">
        <authorList>
            <consortium name="Ensembl"/>
        </authorList>
    </citation>
    <scope>IDENTIFICATION</scope>
</reference>
<evidence type="ECO:0000313" key="16">
    <source>
        <dbReference type="Proteomes" id="UP000007303"/>
    </source>
</evidence>
<feature type="domain" description="Fibronectin type-III" evidence="13">
    <location>
        <begin position="1039"/>
        <end position="1134"/>
    </location>
</feature>
<dbReference type="FunFam" id="2.10.25.10:FF:000224">
    <property type="entry name" value="Usherin"/>
    <property type="match status" value="1"/>
</dbReference>
<dbReference type="Ensembl" id="ENSTNIT00000021095.1">
    <property type="protein sequence ID" value="ENSTNIP00000020862.1"/>
    <property type="gene ID" value="ENSTNIG00000017712.1"/>
</dbReference>
<organism evidence="15 16">
    <name type="scientific">Tetraodon nigroviridis</name>
    <name type="common">Spotted green pufferfish</name>
    <name type="synonym">Chelonodon nigroviridis</name>
    <dbReference type="NCBI Taxonomy" id="99883"/>
    <lineage>
        <taxon>Eukaryota</taxon>
        <taxon>Metazoa</taxon>
        <taxon>Chordata</taxon>
        <taxon>Craniata</taxon>
        <taxon>Vertebrata</taxon>
        <taxon>Euteleostomi</taxon>
        <taxon>Actinopterygii</taxon>
        <taxon>Neopterygii</taxon>
        <taxon>Teleostei</taxon>
        <taxon>Neoteleostei</taxon>
        <taxon>Acanthomorphata</taxon>
        <taxon>Eupercaria</taxon>
        <taxon>Tetraodontiformes</taxon>
        <taxon>Tetradontoidea</taxon>
        <taxon>Tetraodontidae</taxon>
        <taxon>Tetraodon</taxon>
    </lineage>
</organism>
<reference evidence="15" key="2">
    <citation type="submission" date="2025-08" db="UniProtKB">
        <authorList>
            <consortium name="Ensembl"/>
        </authorList>
    </citation>
    <scope>IDENTIFICATION</scope>
</reference>
<dbReference type="SMART" id="SM00060">
    <property type="entry name" value="FN3"/>
    <property type="match status" value="4"/>
</dbReference>
<evidence type="ECO:0008006" key="17">
    <source>
        <dbReference type="Google" id="ProtNLM"/>
    </source>
</evidence>
<dbReference type="GO" id="GO:0009887">
    <property type="term" value="P:animal organ morphogenesis"/>
    <property type="evidence" value="ECO:0007669"/>
    <property type="project" value="TreeGrafter"/>
</dbReference>
<keyword evidence="7" id="KW-0325">Glycoprotein</keyword>
<feature type="disulfide bond" evidence="10">
    <location>
        <begin position="701"/>
        <end position="710"/>
    </location>
</feature>
<feature type="disulfide bond" evidence="10">
    <location>
        <begin position="731"/>
        <end position="748"/>
    </location>
</feature>
<dbReference type="OMA" id="KPYRCFC"/>
<dbReference type="InterPro" id="IPR003961">
    <property type="entry name" value="FN3_dom"/>
</dbReference>
<evidence type="ECO:0000256" key="4">
    <source>
        <dbReference type="ARBA" id="ARBA00022729"/>
    </source>
</evidence>
<dbReference type="InterPro" id="IPR036116">
    <property type="entry name" value="FN3_sf"/>
</dbReference>
<dbReference type="Gene3D" id="2.10.25.10">
    <property type="entry name" value="Laminin"/>
    <property type="match status" value="9"/>
</dbReference>
<dbReference type="PANTHER" id="PTHR10574">
    <property type="entry name" value="NETRIN/LAMININ-RELATED"/>
    <property type="match status" value="1"/>
</dbReference>
<keyword evidence="5" id="KW-0677">Repeat</keyword>
<feature type="domain" description="Laminin N-terminal" evidence="14">
    <location>
        <begin position="243"/>
        <end position="498"/>
    </location>
</feature>
<evidence type="ECO:0000256" key="8">
    <source>
        <dbReference type="ARBA" id="ARBA00023273"/>
    </source>
</evidence>
<feature type="domain" description="Laminin EGF-like" evidence="12">
    <location>
        <begin position="936"/>
        <end position="986"/>
    </location>
</feature>
<feature type="disulfide bond" evidence="10">
    <location>
        <begin position="936"/>
        <end position="948"/>
    </location>
</feature>
<feature type="domain" description="Fibronectin type-III" evidence="13">
    <location>
        <begin position="1355"/>
        <end position="1459"/>
    </location>
</feature>
<dbReference type="SUPFAM" id="SSF57196">
    <property type="entry name" value="EGF/Laminin"/>
    <property type="match status" value="9"/>
</dbReference>
<feature type="disulfide bond" evidence="10">
    <location>
        <begin position="729"/>
        <end position="741"/>
    </location>
</feature>
<dbReference type="PROSITE" id="PS50027">
    <property type="entry name" value="EGF_LAM_2"/>
    <property type="match status" value="7"/>
</dbReference>
<dbReference type="PANTHER" id="PTHR10574:SF274">
    <property type="entry name" value="USHERIN"/>
    <property type="match status" value="1"/>
</dbReference>
<dbReference type="Gene3D" id="2.60.40.10">
    <property type="entry name" value="Immunoglobulins"/>
    <property type="match status" value="4"/>
</dbReference>
<evidence type="ECO:0000259" key="12">
    <source>
        <dbReference type="PROSITE" id="PS50027"/>
    </source>
</evidence>
<comment type="caution">
    <text evidence="10">Lacks conserved residue(s) required for the propagation of feature annotation.</text>
</comment>
<dbReference type="InterPro" id="IPR006558">
    <property type="entry name" value="LamG-like"/>
</dbReference>
<dbReference type="PRINTS" id="PR00011">
    <property type="entry name" value="EGFLAMININ"/>
</dbReference>
<evidence type="ECO:0000259" key="13">
    <source>
        <dbReference type="PROSITE" id="PS50853"/>
    </source>
</evidence>
<dbReference type="GO" id="GO:0042995">
    <property type="term" value="C:cell projection"/>
    <property type="evidence" value="ECO:0007669"/>
    <property type="project" value="UniProtKB-SubCell"/>
</dbReference>
<evidence type="ECO:0000256" key="7">
    <source>
        <dbReference type="ARBA" id="ARBA00023180"/>
    </source>
</evidence>
<name>H3DK16_TETNG</name>
<evidence type="ECO:0000313" key="15">
    <source>
        <dbReference type="Ensembl" id="ENSTNIP00000020862.1"/>
    </source>
</evidence>
<dbReference type="InParanoid" id="H3DK16"/>
<dbReference type="CDD" id="cd00055">
    <property type="entry name" value="EGF_Lam"/>
    <property type="match status" value="10"/>
</dbReference>
<dbReference type="SUPFAM" id="SSF49265">
    <property type="entry name" value="Fibronectin type III"/>
    <property type="match status" value="2"/>
</dbReference>
<feature type="disulfide bond" evidence="10">
    <location>
        <begin position="938"/>
        <end position="955"/>
    </location>
</feature>
<evidence type="ECO:0000256" key="2">
    <source>
        <dbReference type="ARBA" id="ARBA00004613"/>
    </source>
</evidence>
<dbReference type="InterPro" id="IPR008211">
    <property type="entry name" value="Laminin_N"/>
</dbReference>
<dbReference type="SUPFAM" id="SSF49899">
    <property type="entry name" value="Concanavalin A-like lectins/glucanases"/>
    <property type="match status" value="1"/>
</dbReference>
<dbReference type="PROSITE" id="PS50853">
    <property type="entry name" value="FN3"/>
    <property type="match status" value="4"/>
</dbReference>
<evidence type="ECO:0000256" key="11">
    <source>
        <dbReference type="SAM" id="MobiDB-lite"/>
    </source>
</evidence>
<dbReference type="GO" id="GO:0005576">
    <property type="term" value="C:extracellular region"/>
    <property type="evidence" value="ECO:0007669"/>
    <property type="project" value="UniProtKB-SubCell"/>
</dbReference>
<keyword evidence="9 10" id="KW-0424">Laminin EGF-like domain</keyword>
<dbReference type="PROSITE" id="PS51117">
    <property type="entry name" value="LAMININ_NTER"/>
    <property type="match status" value="1"/>
</dbReference>
<feature type="disulfide bond" evidence="10">
    <location>
        <begin position="970"/>
        <end position="984"/>
    </location>
</feature>
<protein>
    <recommendedName>
        <fullName evidence="17">Usher syndrome 2A (autosomal recessive, mild)</fullName>
    </recommendedName>
</protein>
<dbReference type="SMART" id="SM00180">
    <property type="entry name" value="EGF_Lam"/>
    <property type="match status" value="10"/>
</dbReference>
<dbReference type="CDD" id="cd00063">
    <property type="entry name" value="FN3"/>
    <property type="match status" value="4"/>
</dbReference>
<feature type="disulfide bond" evidence="10">
    <location>
        <begin position="1008"/>
        <end position="1017"/>
    </location>
</feature>
<keyword evidence="3" id="KW-0964">Secreted</keyword>
<dbReference type="FunFam" id="2.10.25.10:FF:000275">
    <property type="entry name" value="usherin"/>
    <property type="match status" value="2"/>
</dbReference>
<feature type="disulfide bond" evidence="10">
    <location>
        <begin position="989"/>
        <end position="1006"/>
    </location>
</feature>
<evidence type="ECO:0000256" key="6">
    <source>
        <dbReference type="ARBA" id="ARBA00023157"/>
    </source>
</evidence>
<dbReference type="InterPro" id="IPR002049">
    <property type="entry name" value="LE_dom"/>
</dbReference>
<keyword evidence="4" id="KW-0732">Signal</keyword>
<feature type="disulfide bond" evidence="10">
    <location>
        <begin position="750"/>
        <end position="759"/>
    </location>
</feature>
<evidence type="ECO:0000256" key="9">
    <source>
        <dbReference type="ARBA" id="ARBA00023292"/>
    </source>
</evidence>
<feature type="disulfide bond" evidence="10">
    <location>
        <begin position="645"/>
        <end position="654"/>
    </location>
</feature>
<evidence type="ECO:0000256" key="3">
    <source>
        <dbReference type="ARBA" id="ARBA00022525"/>
    </source>
</evidence>